<keyword evidence="8" id="KW-1185">Reference proteome</keyword>
<dbReference type="InterPro" id="IPR051533">
    <property type="entry name" value="WaaL-like"/>
</dbReference>
<dbReference type="GO" id="GO:0016874">
    <property type="term" value="F:ligase activity"/>
    <property type="evidence" value="ECO:0007669"/>
    <property type="project" value="UniProtKB-KW"/>
</dbReference>
<accession>A0ABY5E652</accession>
<organism evidence="7 8">
    <name type="scientific">Arcobacter roscoffensis</name>
    <dbReference type="NCBI Taxonomy" id="2961520"/>
    <lineage>
        <taxon>Bacteria</taxon>
        <taxon>Pseudomonadati</taxon>
        <taxon>Campylobacterota</taxon>
        <taxon>Epsilonproteobacteria</taxon>
        <taxon>Campylobacterales</taxon>
        <taxon>Arcobacteraceae</taxon>
        <taxon>Arcobacter</taxon>
    </lineage>
</organism>
<gene>
    <name evidence="7" type="ORF">NJU99_04425</name>
</gene>
<comment type="subcellular location">
    <subcellularLocation>
        <location evidence="1">Membrane</location>
        <topology evidence="1">Multi-pass membrane protein</topology>
    </subcellularLocation>
</comment>
<keyword evidence="2 5" id="KW-0812">Transmembrane</keyword>
<evidence type="ECO:0000256" key="5">
    <source>
        <dbReference type="SAM" id="Phobius"/>
    </source>
</evidence>
<feature type="transmembrane region" description="Helical" evidence="5">
    <location>
        <begin position="197"/>
        <end position="215"/>
    </location>
</feature>
<protein>
    <submittedName>
        <fullName evidence="7">O-antigen ligase family protein</fullName>
    </submittedName>
</protein>
<keyword evidence="4 5" id="KW-0472">Membrane</keyword>
<keyword evidence="3 5" id="KW-1133">Transmembrane helix</keyword>
<feature type="transmembrane region" description="Helical" evidence="5">
    <location>
        <begin position="221"/>
        <end position="237"/>
    </location>
</feature>
<evidence type="ECO:0000313" key="7">
    <source>
        <dbReference type="EMBL" id="UTJ07342.1"/>
    </source>
</evidence>
<dbReference type="PANTHER" id="PTHR37422:SF13">
    <property type="entry name" value="LIPOPOLYSACCHARIDE BIOSYNTHESIS PROTEIN PA4999-RELATED"/>
    <property type="match status" value="1"/>
</dbReference>
<feature type="transmembrane region" description="Helical" evidence="5">
    <location>
        <begin position="37"/>
        <end position="55"/>
    </location>
</feature>
<dbReference type="RefSeq" id="WP_254577519.1">
    <property type="nucleotide sequence ID" value="NZ_CP100595.1"/>
</dbReference>
<feature type="domain" description="O-antigen ligase-related" evidence="6">
    <location>
        <begin position="42"/>
        <end position="181"/>
    </location>
</feature>
<keyword evidence="7" id="KW-0436">Ligase</keyword>
<dbReference type="Pfam" id="PF04932">
    <property type="entry name" value="Wzy_C"/>
    <property type="match status" value="1"/>
</dbReference>
<reference evidence="7" key="1">
    <citation type="submission" date="2022-07" db="EMBL/GenBank/DDBJ databases">
        <title>Arcobacter roscoffensis sp. nov., a marine bacterium isolated from coastal seawater collected from Roscoff, France.</title>
        <authorList>
            <person name="Pascual J."/>
            <person name="Lepeaux C."/>
            <person name="Methner A."/>
            <person name="Overmann J."/>
        </authorList>
    </citation>
    <scope>NUCLEOTIDE SEQUENCE</scope>
    <source>
        <strain evidence="7">ARW1-2F2</strain>
    </source>
</reference>
<dbReference type="Proteomes" id="UP001060012">
    <property type="component" value="Chromosome"/>
</dbReference>
<feature type="transmembrane region" description="Helical" evidence="5">
    <location>
        <begin position="165"/>
        <end position="185"/>
    </location>
</feature>
<dbReference type="EMBL" id="CP100595">
    <property type="protein sequence ID" value="UTJ07342.1"/>
    <property type="molecule type" value="Genomic_DNA"/>
</dbReference>
<evidence type="ECO:0000256" key="1">
    <source>
        <dbReference type="ARBA" id="ARBA00004141"/>
    </source>
</evidence>
<evidence type="ECO:0000256" key="4">
    <source>
        <dbReference type="ARBA" id="ARBA00023136"/>
    </source>
</evidence>
<sequence length="247" mass="29001">MIESGFAINSSYNHYILIPILILFVLIMNGNSFFTNIYLIISFILSLFILILPLSRQNIATFLIVALLLLIRKVNFFKLLILLLAVFLVFLYFYNIDESFIFNFTNSFAGRFEKTITLLENSNSERVKQFYEALRIGIEYPFGIGLGNFHSFQQGLVHTSTESGILQIFAELGFLFFIIFISFLFKLLIDIKSLKKVNYNMYLLLSSYFFGMLFLMNFNEILTNYLFWAFVLFVYLLKTNKICFKEY</sequence>
<dbReference type="PANTHER" id="PTHR37422">
    <property type="entry name" value="TEICHURONIC ACID BIOSYNTHESIS PROTEIN TUAE"/>
    <property type="match status" value="1"/>
</dbReference>
<proteinExistence type="predicted"/>
<feature type="transmembrane region" description="Helical" evidence="5">
    <location>
        <begin position="12"/>
        <end position="31"/>
    </location>
</feature>
<dbReference type="InterPro" id="IPR007016">
    <property type="entry name" value="O-antigen_ligase-rel_domated"/>
</dbReference>
<evidence type="ECO:0000256" key="2">
    <source>
        <dbReference type="ARBA" id="ARBA00022692"/>
    </source>
</evidence>
<feature type="transmembrane region" description="Helical" evidence="5">
    <location>
        <begin position="76"/>
        <end position="94"/>
    </location>
</feature>
<evidence type="ECO:0000313" key="8">
    <source>
        <dbReference type="Proteomes" id="UP001060012"/>
    </source>
</evidence>
<evidence type="ECO:0000256" key="3">
    <source>
        <dbReference type="ARBA" id="ARBA00022989"/>
    </source>
</evidence>
<name>A0ABY5E652_9BACT</name>
<evidence type="ECO:0000259" key="6">
    <source>
        <dbReference type="Pfam" id="PF04932"/>
    </source>
</evidence>